<name>A0ABV9EBA9_9ACTN</name>
<protein>
    <recommendedName>
        <fullName evidence="4">Aminoglycoside phosphotransferase domain-containing protein</fullName>
    </recommendedName>
</protein>
<dbReference type="SUPFAM" id="SSF56112">
    <property type="entry name" value="Protein kinase-like (PK-like)"/>
    <property type="match status" value="1"/>
</dbReference>
<dbReference type="EMBL" id="JBHSFN010000004">
    <property type="protein sequence ID" value="MFC4586279.1"/>
    <property type="molecule type" value="Genomic_DNA"/>
</dbReference>
<accession>A0ABV9EBA9</accession>
<comment type="caution">
    <text evidence="2">The sequence shown here is derived from an EMBL/GenBank/DDBJ whole genome shotgun (WGS) entry which is preliminary data.</text>
</comment>
<keyword evidence="3" id="KW-1185">Reference proteome</keyword>
<evidence type="ECO:0008006" key="4">
    <source>
        <dbReference type="Google" id="ProtNLM"/>
    </source>
</evidence>
<evidence type="ECO:0000313" key="2">
    <source>
        <dbReference type="EMBL" id="MFC4586279.1"/>
    </source>
</evidence>
<feature type="region of interest" description="Disordered" evidence="1">
    <location>
        <begin position="385"/>
        <end position="412"/>
    </location>
</feature>
<proteinExistence type="predicted"/>
<sequence>MGNRSGNGWGELPADVLAALDNWCDSHDADITLVRWLEGGLSGSPVGVLRWFERGSDDRQLIIKFLPDGPQEARLTKRALNLSPDEFRRSHLVEPVGDPVPVGRWWMLRQHIAGGDLFTMRPLAAFLDEDDTAVICRVITESVLREWNPRAERPARVLTARQYIREQLGAKLAPQGGLSLWADANALTPDEDWVHSDAFSWLPNPLAFTADRSFKGADKEFYIQRGCAHGDLNTGNVLLRRGRLEEFRLIDLGRFSDDAPLARDPMHLLLAMARRWVEQVKPHSSNRSALIRAIVTPEEAGSTAVTGYGAVSQAVHEVGQSWADGKGCGDQWRIESLLSLVGGGLLFAGRHEVADDREWFFELAAYAGQEYLRVVGLLGTQSPPPLRATIEPEPAEPVAGDPGNGRPSPAPVGIPRDRALISRALDVQLVYMQRVLGNKNNLVEIVMRLFEEDEAFIRLAPCRLSGSTPGSAIIALGDQRIYIVDLDAMDRFSSKTAIAYRDILDIVLYNDRRLGLLNTADIGLSATSGDFLVRGLLRWQAEAIVSELEALTGRRRRRS</sequence>
<dbReference type="InterPro" id="IPR011009">
    <property type="entry name" value="Kinase-like_dom_sf"/>
</dbReference>
<dbReference type="Proteomes" id="UP001595891">
    <property type="component" value="Unassembled WGS sequence"/>
</dbReference>
<evidence type="ECO:0000313" key="3">
    <source>
        <dbReference type="Proteomes" id="UP001595891"/>
    </source>
</evidence>
<organism evidence="2 3">
    <name type="scientific">Sphaerisporangium corydalis</name>
    <dbReference type="NCBI Taxonomy" id="1441875"/>
    <lineage>
        <taxon>Bacteria</taxon>
        <taxon>Bacillati</taxon>
        <taxon>Actinomycetota</taxon>
        <taxon>Actinomycetes</taxon>
        <taxon>Streptosporangiales</taxon>
        <taxon>Streptosporangiaceae</taxon>
        <taxon>Sphaerisporangium</taxon>
    </lineage>
</organism>
<gene>
    <name evidence="2" type="ORF">ACFO8L_09355</name>
</gene>
<dbReference type="RefSeq" id="WP_262843622.1">
    <property type="nucleotide sequence ID" value="NZ_JANZYP010000020.1"/>
</dbReference>
<reference evidence="3" key="1">
    <citation type="journal article" date="2019" name="Int. J. Syst. Evol. Microbiol.">
        <title>The Global Catalogue of Microorganisms (GCM) 10K type strain sequencing project: providing services to taxonomists for standard genome sequencing and annotation.</title>
        <authorList>
            <consortium name="The Broad Institute Genomics Platform"/>
            <consortium name="The Broad Institute Genome Sequencing Center for Infectious Disease"/>
            <person name="Wu L."/>
            <person name="Ma J."/>
        </authorList>
    </citation>
    <scope>NUCLEOTIDE SEQUENCE [LARGE SCALE GENOMIC DNA]</scope>
    <source>
        <strain evidence="3">CCUG 49560</strain>
    </source>
</reference>
<evidence type="ECO:0000256" key="1">
    <source>
        <dbReference type="SAM" id="MobiDB-lite"/>
    </source>
</evidence>